<dbReference type="VEuPathDB" id="PlasmoDB:PVP01_0005650"/>
<evidence type="ECO:0000313" key="2">
    <source>
        <dbReference type="EMBL" id="SCA81853.1"/>
    </source>
</evidence>
<accession>A0A1G4E698</accession>
<dbReference type="VEuPathDB" id="PlasmoDB:PVX_057190"/>
<gene>
    <name evidence="2" type="ORF">PVC01_000054400</name>
</gene>
<dbReference type="InterPro" id="IPR008780">
    <property type="entry name" value="Plasmodium_Vir"/>
</dbReference>
<dbReference type="VEuPathDB" id="PlasmoDB:PVPAM_000040800"/>
<evidence type="ECO:0000313" key="3">
    <source>
        <dbReference type="Proteomes" id="UP000305196"/>
    </source>
</evidence>
<dbReference type="Pfam" id="PF05795">
    <property type="entry name" value="Plasmodium_Vir"/>
    <property type="match status" value="1"/>
</dbReference>
<evidence type="ECO:0000256" key="1">
    <source>
        <dbReference type="SAM" id="MobiDB-lite"/>
    </source>
</evidence>
<proteinExistence type="predicted"/>
<reference evidence="2 3" key="1">
    <citation type="submission" date="2016-07" db="EMBL/GenBank/DDBJ databases">
        <authorList>
            <consortium name="Pathogen Informatics"/>
        </authorList>
    </citation>
    <scope>NUCLEOTIDE SEQUENCE [LARGE SCALE GENOMIC DNA]</scope>
</reference>
<dbReference type="VEuPathDB" id="PlasmoDB:PVW1_120089700"/>
<feature type="region of interest" description="Disordered" evidence="1">
    <location>
        <begin position="228"/>
        <end position="275"/>
    </location>
</feature>
<feature type="compositionally biased region" description="Basic and acidic residues" evidence="1">
    <location>
        <begin position="248"/>
        <end position="265"/>
    </location>
</feature>
<organism evidence="2 3">
    <name type="scientific">Plasmodium vivax</name>
    <name type="common">malaria parasite P. vivax</name>
    <dbReference type="NCBI Taxonomy" id="5855"/>
    <lineage>
        <taxon>Eukaryota</taxon>
        <taxon>Sar</taxon>
        <taxon>Alveolata</taxon>
        <taxon>Apicomplexa</taxon>
        <taxon>Aconoidasida</taxon>
        <taxon>Haemosporida</taxon>
        <taxon>Plasmodiidae</taxon>
        <taxon>Plasmodium</taxon>
        <taxon>Plasmodium (Plasmodium)</taxon>
    </lineage>
</organism>
<dbReference type="AlphaFoldDB" id="A0A1G4E698"/>
<dbReference type="Proteomes" id="UP000305196">
    <property type="component" value="Unassembled WGS sequence"/>
</dbReference>
<dbReference type="EMBL" id="FLYI01000122">
    <property type="protein sequence ID" value="SCA81853.1"/>
    <property type="molecule type" value="Genomic_DNA"/>
</dbReference>
<name>A0A1G4E698_PLAVI</name>
<protein>
    <submittedName>
        <fullName evidence="2">VIR protein</fullName>
    </submittedName>
</protein>
<sequence>MEKICFNSSNEYLDYRCHSKLNNYFNRMNIKKNIEDNVKNYLEHNIIKKTYTQSQIYIFYKLYNYLGGDGVFPWQDPTECCKYINYWLNTEVQKLLPDLYNKTSFEIFEKIVNYYNDNKNLSKNKRCISNIKYIESDELSKMGTLYSLYENYEILKEKKITNDTPCNILVRMYRTYNDALTLHGNNDNNLFSRLKALKSLIDNILPQHNSCPPYIKFKDPESIKIKENTVSEHNTRTNDQTVITPELPRPKEESLLPEPDSRNPEGDPPSHPVLQPVMSELQAPHLRDASGTSERYESSRKALEGMNLELSQNTHVGKLKGQRLKPGSDYPEGSIYNDTLENPPFSDHVGLENLGRKSLDDGFLGKIQGFFTETLGQVEPAPILGVSGGMGALFLLFKYTPVGTFFRGRRGRTYGIPSGFNGPFPGEFAGYQDYLGGNIGYTQMNPLAE</sequence>